<dbReference type="SMART" id="SM00827">
    <property type="entry name" value="PKS_AT"/>
    <property type="match status" value="1"/>
</dbReference>
<keyword evidence="14" id="KW-1185">Reference proteome</keyword>
<dbReference type="SUPFAM" id="SSF52151">
    <property type="entry name" value="FabD/lysophospholipase-like"/>
    <property type="match status" value="1"/>
</dbReference>
<dbReference type="Pfam" id="PF00501">
    <property type="entry name" value="AMP-binding"/>
    <property type="match status" value="1"/>
</dbReference>
<evidence type="ECO:0000259" key="13">
    <source>
        <dbReference type="PROSITE" id="PS52019"/>
    </source>
</evidence>
<evidence type="ECO:0000256" key="4">
    <source>
        <dbReference type="ARBA" id="ARBA00022603"/>
    </source>
</evidence>
<dbReference type="Gene3D" id="1.10.1200.10">
    <property type="entry name" value="ACP-like"/>
    <property type="match status" value="1"/>
</dbReference>
<dbReference type="GO" id="GO:0008168">
    <property type="term" value="F:methyltransferase activity"/>
    <property type="evidence" value="ECO:0007669"/>
    <property type="project" value="UniProtKB-KW"/>
</dbReference>
<dbReference type="InterPro" id="IPR014030">
    <property type="entry name" value="Ketoacyl_synth_N"/>
</dbReference>
<feature type="domain" description="Ketosynthase family 3 (KS3)" evidence="12">
    <location>
        <begin position="15"/>
        <end position="453"/>
    </location>
</feature>
<dbReference type="PROSITE" id="PS00455">
    <property type="entry name" value="AMP_BINDING"/>
    <property type="match status" value="1"/>
</dbReference>
<dbReference type="InterPro" id="IPR014043">
    <property type="entry name" value="Acyl_transferase_dom"/>
</dbReference>
<dbReference type="InterPro" id="IPR014031">
    <property type="entry name" value="Ketoacyl_synth_C"/>
</dbReference>
<dbReference type="GO" id="GO:0016874">
    <property type="term" value="F:ligase activity"/>
    <property type="evidence" value="ECO:0007669"/>
    <property type="project" value="UniProtKB-KW"/>
</dbReference>
<dbReference type="SUPFAM" id="SSF53901">
    <property type="entry name" value="Thiolase-like"/>
    <property type="match status" value="1"/>
</dbReference>
<dbReference type="Pfam" id="PF00668">
    <property type="entry name" value="Condensation"/>
    <property type="match status" value="1"/>
</dbReference>
<dbReference type="InterPro" id="IPR020807">
    <property type="entry name" value="PKS_DH"/>
</dbReference>
<dbReference type="PROSITE" id="PS50075">
    <property type="entry name" value="CARRIER"/>
    <property type="match status" value="2"/>
</dbReference>
<dbReference type="GO" id="GO:0016491">
    <property type="term" value="F:oxidoreductase activity"/>
    <property type="evidence" value="ECO:0007669"/>
    <property type="project" value="UniProtKB-KW"/>
</dbReference>
<dbReference type="FunFam" id="3.40.47.10:FF:000019">
    <property type="entry name" value="Polyketide synthase type I"/>
    <property type="match status" value="1"/>
</dbReference>
<dbReference type="CDD" id="cd02440">
    <property type="entry name" value="AdoMet_MTases"/>
    <property type="match status" value="1"/>
</dbReference>
<evidence type="ECO:0000256" key="3">
    <source>
        <dbReference type="ARBA" id="ARBA00022598"/>
    </source>
</evidence>
<dbReference type="InterPro" id="IPR006162">
    <property type="entry name" value="Ppantetheine_attach_site"/>
</dbReference>
<name>A0A6P8B1M5_PYRGI</name>
<keyword evidence="5" id="KW-0808">Transferase</keyword>
<dbReference type="InterPro" id="IPR036291">
    <property type="entry name" value="NAD(P)-bd_dom_sf"/>
</dbReference>
<dbReference type="InterPro" id="IPR042104">
    <property type="entry name" value="PKS_dehydratase_sf"/>
</dbReference>
<dbReference type="Gene3D" id="3.40.50.720">
    <property type="entry name" value="NAD(P)-binding Rossmann-like Domain"/>
    <property type="match status" value="2"/>
</dbReference>
<dbReference type="SMART" id="SM00822">
    <property type="entry name" value="PKS_KR"/>
    <property type="match status" value="1"/>
</dbReference>
<evidence type="ECO:0000259" key="11">
    <source>
        <dbReference type="PROSITE" id="PS50075"/>
    </source>
</evidence>
<dbReference type="PROSITE" id="PS52004">
    <property type="entry name" value="KS3_2"/>
    <property type="match status" value="1"/>
</dbReference>
<reference evidence="15" key="1">
    <citation type="journal article" date="2019" name="Mol. Biol. Evol.">
        <title>Blast fungal genomes show frequent chromosomal changes, gene gains and losses, and effector gene turnover.</title>
        <authorList>
            <person name="Gomez Luciano L.B."/>
            <person name="Jason Tsai I."/>
            <person name="Chuma I."/>
            <person name="Tosa Y."/>
            <person name="Chen Y.H."/>
            <person name="Li J.Y."/>
            <person name="Li M.Y."/>
            <person name="Jade Lu M.Y."/>
            <person name="Nakayashiki H."/>
            <person name="Li W.H."/>
        </authorList>
    </citation>
    <scope>NUCLEOTIDE SEQUENCE</scope>
    <source>
        <strain evidence="15">NI907</strain>
    </source>
</reference>
<feature type="active site" description="Proton donor; for dehydratase activity" evidence="9">
    <location>
        <position position="1159"/>
    </location>
</feature>
<dbReference type="SUPFAM" id="SSF47336">
    <property type="entry name" value="ACP-like"/>
    <property type="match status" value="2"/>
</dbReference>
<dbReference type="CDD" id="cd05930">
    <property type="entry name" value="A_NRPS"/>
    <property type="match status" value="1"/>
</dbReference>
<dbReference type="InterPro" id="IPR023213">
    <property type="entry name" value="CAT-like_dom_sf"/>
</dbReference>
<dbReference type="PROSITE" id="PS00606">
    <property type="entry name" value="KS3_1"/>
    <property type="match status" value="1"/>
</dbReference>
<dbReference type="GO" id="GO:0006633">
    <property type="term" value="P:fatty acid biosynthetic process"/>
    <property type="evidence" value="ECO:0007669"/>
    <property type="project" value="InterPro"/>
</dbReference>
<dbReference type="SMART" id="SM00823">
    <property type="entry name" value="PKS_PP"/>
    <property type="match status" value="1"/>
</dbReference>
<feature type="domain" description="Carrier" evidence="11">
    <location>
        <begin position="2418"/>
        <end position="2499"/>
    </location>
</feature>
<dbReference type="Pfam" id="PF21089">
    <property type="entry name" value="PKS_DH_N"/>
    <property type="match status" value="1"/>
</dbReference>
<dbReference type="InterPro" id="IPR020806">
    <property type="entry name" value="PKS_PP-bd"/>
</dbReference>
<dbReference type="Pfam" id="PF00550">
    <property type="entry name" value="PP-binding"/>
    <property type="match status" value="2"/>
</dbReference>
<evidence type="ECO:0000256" key="1">
    <source>
        <dbReference type="ARBA" id="ARBA00022450"/>
    </source>
</evidence>
<dbReference type="InterPro" id="IPR049900">
    <property type="entry name" value="PKS_mFAS_DH"/>
</dbReference>
<dbReference type="KEGG" id="pgri:PgNI_07968"/>
<dbReference type="InterPro" id="IPR020845">
    <property type="entry name" value="AMP-binding_CS"/>
</dbReference>
<dbReference type="Pfam" id="PF00109">
    <property type="entry name" value="ketoacyl-synt"/>
    <property type="match status" value="1"/>
</dbReference>
<dbReference type="Gene3D" id="3.10.129.110">
    <property type="entry name" value="Polyketide synthase dehydratase"/>
    <property type="match status" value="1"/>
</dbReference>
<dbReference type="InterPro" id="IPR013217">
    <property type="entry name" value="Methyltransf_12"/>
</dbReference>
<evidence type="ECO:0000313" key="15">
    <source>
        <dbReference type="RefSeq" id="XP_030980939.1"/>
    </source>
</evidence>
<dbReference type="PROSITE" id="PS52019">
    <property type="entry name" value="PKS_MFAS_DH"/>
    <property type="match status" value="1"/>
</dbReference>
<dbReference type="Gene3D" id="3.40.366.10">
    <property type="entry name" value="Malonyl-Coenzyme A Acyl Carrier Protein, domain 2"/>
    <property type="match status" value="1"/>
</dbReference>
<dbReference type="Pfam" id="PF14765">
    <property type="entry name" value="PS-DH"/>
    <property type="match status" value="1"/>
</dbReference>
<feature type="active site" description="Proton acceptor; for dehydratase activity" evidence="9">
    <location>
        <position position="985"/>
    </location>
</feature>
<dbReference type="GO" id="GO:0009403">
    <property type="term" value="P:toxin biosynthetic process"/>
    <property type="evidence" value="ECO:0007669"/>
    <property type="project" value="UniProtKB-ARBA"/>
</dbReference>
<evidence type="ECO:0000256" key="6">
    <source>
        <dbReference type="ARBA" id="ARBA00022737"/>
    </source>
</evidence>
<dbReference type="Gene3D" id="3.40.50.12780">
    <property type="entry name" value="N-terminal domain of ligase-like"/>
    <property type="match status" value="1"/>
</dbReference>
<dbReference type="PANTHER" id="PTHR43775:SF20">
    <property type="entry name" value="HYBRID PKS-NRPS SYNTHETASE APDA"/>
    <property type="match status" value="1"/>
</dbReference>
<dbReference type="InterPro" id="IPR020841">
    <property type="entry name" value="PKS_Beta-ketoAc_synthase_dom"/>
</dbReference>
<dbReference type="InterPro" id="IPR049551">
    <property type="entry name" value="PKS_DH_C"/>
</dbReference>
<dbReference type="Pfam" id="PF07993">
    <property type="entry name" value="NAD_binding_4"/>
    <property type="match status" value="1"/>
</dbReference>
<feature type="region of interest" description="C-terminal hotdog fold" evidence="9">
    <location>
        <begin position="1099"/>
        <end position="1259"/>
    </location>
</feature>
<dbReference type="InterPro" id="IPR045851">
    <property type="entry name" value="AMP-bd_C_sf"/>
</dbReference>
<dbReference type="Pfam" id="PF02801">
    <property type="entry name" value="Ketoacyl-synt_C"/>
    <property type="match status" value="1"/>
</dbReference>
<dbReference type="InterPro" id="IPR016039">
    <property type="entry name" value="Thiolase-like"/>
</dbReference>
<dbReference type="InterPro" id="IPR032821">
    <property type="entry name" value="PKS_assoc"/>
</dbReference>
<dbReference type="InterPro" id="IPR016035">
    <property type="entry name" value="Acyl_Trfase/lysoPLipase"/>
</dbReference>
<dbReference type="Gene3D" id="3.30.300.30">
    <property type="match status" value="1"/>
</dbReference>
<evidence type="ECO:0000256" key="10">
    <source>
        <dbReference type="SAM" id="MobiDB-lite"/>
    </source>
</evidence>
<protein>
    <submittedName>
        <fullName evidence="15">Uncharacterized protein</fullName>
    </submittedName>
</protein>
<dbReference type="SUPFAM" id="SSF51735">
    <property type="entry name" value="NAD(P)-binding Rossmann-fold domains"/>
    <property type="match status" value="2"/>
</dbReference>
<dbReference type="InterPro" id="IPR057326">
    <property type="entry name" value="KR_dom"/>
</dbReference>
<keyword evidence="8" id="KW-0511">Multifunctional enzyme</keyword>
<dbReference type="Pfam" id="PF16197">
    <property type="entry name" value="KAsynt_C_assoc"/>
    <property type="match status" value="1"/>
</dbReference>
<dbReference type="PANTHER" id="PTHR43775">
    <property type="entry name" value="FATTY ACID SYNTHASE"/>
    <property type="match status" value="1"/>
</dbReference>
<feature type="region of interest" description="Disordered" evidence="10">
    <location>
        <begin position="2509"/>
        <end position="2588"/>
    </location>
</feature>
<dbReference type="SUPFAM" id="SSF52777">
    <property type="entry name" value="CoA-dependent acyltransferases"/>
    <property type="match status" value="2"/>
</dbReference>
<evidence type="ECO:0000256" key="5">
    <source>
        <dbReference type="ARBA" id="ARBA00022679"/>
    </source>
</evidence>
<dbReference type="InterPro" id="IPR018201">
    <property type="entry name" value="Ketoacyl_synth_AS"/>
</dbReference>
<keyword evidence="3" id="KW-0436">Ligase</keyword>
<dbReference type="InterPro" id="IPR001242">
    <property type="entry name" value="Condensation_dom"/>
</dbReference>
<dbReference type="GO" id="GO:0004312">
    <property type="term" value="F:fatty acid synthase activity"/>
    <property type="evidence" value="ECO:0007669"/>
    <property type="project" value="TreeGrafter"/>
</dbReference>
<dbReference type="CDD" id="cd19532">
    <property type="entry name" value="C_PKS-NRPS"/>
    <property type="match status" value="1"/>
</dbReference>
<keyword evidence="1" id="KW-0596">Phosphopantetheine</keyword>
<dbReference type="SUPFAM" id="SSF56801">
    <property type="entry name" value="Acetyl-CoA synthetase-like"/>
    <property type="match status" value="1"/>
</dbReference>
<dbReference type="InterPro" id="IPR001227">
    <property type="entry name" value="Ac_transferase_dom_sf"/>
</dbReference>
<gene>
    <name evidence="15" type="ORF">PgNI_07968</name>
</gene>
<feature type="region of interest" description="N-terminal hotdog fold" evidence="9">
    <location>
        <begin position="953"/>
        <end position="1084"/>
    </location>
</feature>
<evidence type="ECO:0000259" key="12">
    <source>
        <dbReference type="PROSITE" id="PS52004"/>
    </source>
</evidence>
<dbReference type="Pfam" id="PF08659">
    <property type="entry name" value="KR"/>
    <property type="match status" value="1"/>
</dbReference>
<accession>A0A6P8B1M5</accession>
<dbReference type="InterPro" id="IPR013120">
    <property type="entry name" value="FAR_NAD-bd"/>
</dbReference>
<dbReference type="Gene3D" id="3.40.50.150">
    <property type="entry name" value="Vaccinia Virus protein VP39"/>
    <property type="match status" value="1"/>
</dbReference>
<feature type="domain" description="PKS/mFAS DH" evidence="13">
    <location>
        <begin position="953"/>
        <end position="1259"/>
    </location>
</feature>
<keyword evidence="4" id="KW-0489">Methyltransferase</keyword>
<evidence type="ECO:0000256" key="8">
    <source>
        <dbReference type="ARBA" id="ARBA00023268"/>
    </source>
</evidence>
<dbReference type="SUPFAM" id="SSF55048">
    <property type="entry name" value="Probable ACP-binding domain of malonyl-CoA ACP transacylase"/>
    <property type="match status" value="1"/>
</dbReference>
<dbReference type="InterPro" id="IPR000873">
    <property type="entry name" value="AMP-dep_synth/lig_dom"/>
</dbReference>
<dbReference type="GO" id="GO:0031177">
    <property type="term" value="F:phosphopantetheine binding"/>
    <property type="evidence" value="ECO:0007669"/>
    <property type="project" value="InterPro"/>
</dbReference>
<dbReference type="SUPFAM" id="SSF53335">
    <property type="entry name" value="S-adenosyl-L-methionine-dependent methyltransferases"/>
    <property type="match status" value="1"/>
</dbReference>
<keyword evidence="2" id="KW-0597">Phosphoprotein</keyword>
<keyword evidence="7" id="KW-0560">Oxidoreductase</keyword>
<dbReference type="InterPro" id="IPR009081">
    <property type="entry name" value="PP-bd_ACP"/>
</dbReference>
<dbReference type="InterPro" id="IPR016036">
    <property type="entry name" value="Malonyl_transacylase_ACP-bd"/>
</dbReference>
<keyword evidence="6" id="KW-0677">Repeat</keyword>
<dbReference type="RefSeq" id="XP_030980939.1">
    <property type="nucleotide sequence ID" value="XM_031127970.1"/>
</dbReference>
<dbReference type="GO" id="GO:0004315">
    <property type="term" value="F:3-oxoacyl-[acyl-carrier-protein] synthase activity"/>
    <property type="evidence" value="ECO:0007669"/>
    <property type="project" value="InterPro"/>
</dbReference>
<reference evidence="15" key="3">
    <citation type="submission" date="2025-08" db="UniProtKB">
        <authorList>
            <consortium name="RefSeq"/>
        </authorList>
    </citation>
    <scope>IDENTIFICATION</scope>
    <source>
        <strain evidence="15">NI907</strain>
    </source>
</reference>
<dbReference type="SMART" id="SM00826">
    <property type="entry name" value="PKS_DH"/>
    <property type="match status" value="1"/>
</dbReference>
<evidence type="ECO:0000256" key="9">
    <source>
        <dbReference type="PROSITE-ProRule" id="PRU01363"/>
    </source>
</evidence>
<dbReference type="GeneID" id="41962879"/>
<dbReference type="GO" id="GO:0032259">
    <property type="term" value="P:methylation"/>
    <property type="evidence" value="ECO:0007669"/>
    <property type="project" value="UniProtKB-KW"/>
</dbReference>
<dbReference type="InterPro" id="IPR049552">
    <property type="entry name" value="PKS_DH_N"/>
</dbReference>
<dbReference type="CDD" id="cd00833">
    <property type="entry name" value="PKS"/>
    <property type="match status" value="1"/>
</dbReference>
<dbReference type="Pfam" id="PF08242">
    <property type="entry name" value="Methyltransf_12"/>
    <property type="match status" value="1"/>
</dbReference>
<dbReference type="Gene3D" id="3.40.47.10">
    <property type="match status" value="1"/>
</dbReference>
<dbReference type="InterPro" id="IPR042099">
    <property type="entry name" value="ANL_N_sf"/>
</dbReference>
<dbReference type="SMART" id="SM00825">
    <property type="entry name" value="PKS_KS"/>
    <property type="match status" value="1"/>
</dbReference>
<feature type="domain" description="Carrier" evidence="11">
    <location>
        <begin position="3591"/>
        <end position="3671"/>
    </location>
</feature>
<dbReference type="Gene3D" id="3.30.559.30">
    <property type="entry name" value="Nonribosomal peptide synthetase, condensation domain"/>
    <property type="match status" value="1"/>
</dbReference>
<dbReference type="PROSITE" id="PS00012">
    <property type="entry name" value="PHOSPHOPANTETHEINE"/>
    <property type="match status" value="1"/>
</dbReference>
<feature type="compositionally biased region" description="Low complexity" evidence="10">
    <location>
        <begin position="2545"/>
        <end position="2562"/>
    </location>
</feature>
<dbReference type="InterPro" id="IPR036736">
    <property type="entry name" value="ACP-like_sf"/>
</dbReference>
<organism evidence="14 15">
    <name type="scientific">Pyricularia grisea</name>
    <name type="common">Crabgrass-specific blast fungus</name>
    <name type="synonym">Magnaporthe grisea</name>
    <dbReference type="NCBI Taxonomy" id="148305"/>
    <lineage>
        <taxon>Eukaryota</taxon>
        <taxon>Fungi</taxon>
        <taxon>Dikarya</taxon>
        <taxon>Ascomycota</taxon>
        <taxon>Pezizomycotina</taxon>
        <taxon>Sordariomycetes</taxon>
        <taxon>Sordariomycetidae</taxon>
        <taxon>Magnaporthales</taxon>
        <taxon>Pyriculariaceae</taxon>
        <taxon>Pyricularia</taxon>
    </lineage>
</organism>
<evidence type="ECO:0000313" key="14">
    <source>
        <dbReference type="Proteomes" id="UP000515153"/>
    </source>
</evidence>
<dbReference type="Proteomes" id="UP000515153">
    <property type="component" value="Unplaced"/>
</dbReference>
<evidence type="ECO:0000256" key="2">
    <source>
        <dbReference type="ARBA" id="ARBA00022553"/>
    </source>
</evidence>
<dbReference type="InterPro" id="IPR013968">
    <property type="entry name" value="PKS_KR"/>
</dbReference>
<evidence type="ECO:0000256" key="7">
    <source>
        <dbReference type="ARBA" id="ARBA00023002"/>
    </source>
</evidence>
<dbReference type="InterPro" id="IPR029063">
    <property type="entry name" value="SAM-dependent_MTases_sf"/>
</dbReference>
<dbReference type="Gene3D" id="3.30.559.10">
    <property type="entry name" value="Chloramphenicol acetyltransferase-like domain"/>
    <property type="match status" value="1"/>
</dbReference>
<dbReference type="Pfam" id="PF00698">
    <property type="entry name" value="Acyl_transf_1"/>
    <property type="match status" value="1"/>
</dbReference>
<sequence>MKRLTMGDDMWTTNTEPIAIIGSGCRFPGGSTTPSKLWELLKDPKDIVSEIKPDRFDVDKYFHPDHKHHGTSNVRHSYFLDENFKLFDAKFFGIRPQEAMAMDPQQRFLLETVYESLEAAGITIGGLKGSQTGVFVGNMGVDYSELLSQDIDAFPTYFAPGTARSILSNRISYFFDLHGPSVTVDTACSSSLVAVHQAVQSLRLGETPVAIVCGANLLLGPAQYIAESKLQMLSPNGRSRMWDASADGYARGEGFASIVLKPLSAALANGDHIECIIRETGCNQDGRTKGITMPSPLAQCKLIQETYRRAGLDLSKSSDRPQYFEAHGTGTPAGDPVEAEAISTAFFGPQSGYCRKSDDPKLYVGSVKTVIGHTEGTAGLAGLIKASLAMKAKSIPPNLHLERVNPAVQPFYGNLEIPTRLMDWPEPEPGQPLRASVNSFGFGGANAHVILESYTPPAVAALPPMPTSGPVFSPFVFSASSDKALAGILSAYGEYLSQHPTVDLRSVAYTLSQHRSIFDKRAVISAADLDTLKSKLKARSEEASPSAKAVQSLERRPRYLGIFTGQGAQWARMGVDIITASPAARAIFEELEQSLQTLPEKERPSWSMLKELLAPPETSRVYQAHISQTVCTAVQILLVQLLRAAGVEFSCVVGHSSGEIAAAYTAGYLSAKDAVRAAYFRGVHTHLAKGANGQPGGMIAVGTTLEDAKELCEVDDFKGRLCVAASNSNDSVTLSGDLDAVKEVKKVLDAEGKFNKQLQVDKGYHSHHMLPCSEPYITSLQNCDIQARVPGDAKACRWISSVYVDDMASLDCRVQDKYWVENLAKPVLFSQALSYALGADDKFDCVIEVGPHPALKGPASQIIQSCLGEKLPYFGCLNRGTNSNEAMAECLGGIWSSFGSSAVNLAAYEKFASGNCDQRLLKELPSYKWDHDVEYYFQSRLSKVVLHRGSSPNELLGTRLPDDSAAEVRWRNSLNPAEVPWLLQHSAQGQTVFPGTGYIATVLEAVKQLFESNGVQTVELRDFVIGNALVIEANAGVETLFSLTGINSQADRITAHFSFSSQQGNSTKLVENASGDLTVVLGKPSQDALPKNFPSVTQMKDIDEARFYEAIDKLGYGYEGPFRALSRLQRRMGAATGFVAVPEKTKHFDQMVFHPAALDAMVQTILLAYCYPGDTRLQGISLPTGIDCIRFNYGMLSQAARPGSQLPFMSFTAFEGDDVLAGAGSDVGGDVDVFSEDKSFALVQLQGLHTKPLSPPSAATDLQIFSEMEWKIISPEGADIEVRGEKRAYVADLFTSIERVAYFYMRHVDREIGKDRSRLAAHHVRFLEWVDHMCGRVEQGTLPHINRKWDYDTRDDILKIIAKYPDSIDLELMHAVGENLCSVFRGEMNPLEPMVKNNMLNRFYTDALGMSPYTEDLARMVEHITHRYPHMNILEVGAGTGGATKVMLRKLKDAFASYTYTDISSGFFADAREVFKAHESKMVFKTLDIEKEIADQGYEENSFDLVIANLVVHATADLDETMARLRRLVKPGGYLVLLEITNNDPLRFGFIFGPLPGWWLGGEDGRVHSPCVEVEWWDRVMKRSGFSGAEIVTPHHSLGPLSVIMTQAVDDRVRLLKEPTTADYKEFTIDPERLTIVGGASQLAKGLEQLLKSHYQTVTWIPNLEDVSSQSLPVMGSVLSLVELDEPLFKDMTVQTLEGFKLVFQQSRSVYWITCGASGANPYSNMAAGVARTVGLEMRHLRLGFLDFENSQDATVHNLSESFLQFEILGTLEQQGKLDRLTWYQEPELRFDGSNFLVPRIRLSKDRNARYNSRRRQLRKNVNPREVSVSLVPSGKGFVLEESLHTSLSSTKHGQDMVTLRVHYAMHRSVRLESSDYLFLVLGTDISSGEAMFALADSQKSIVQVDRQWTAPYVGNLADGKHALAGLYTQIIASTVVAVLSSGDSLVVLDAETSLSLALSARCDSKGVRLTLLSTTSPDSDSSAANKTVRIHPFESRRSIESKLPTSTTCFLNLSSSKENVTADVINSYIPTQCRVETRDSLTALVGQITRSTSMGLTSAVADILRTCWANVQAVRRDLTPFSGAVFTPTELTATVGKMSPKVGNDALSVITDWTAEEELGVLIQPADSMVRFKQDKTYWLVGLTGGLALSLCRWMVNRGARYVVMTSRNPVIDKEWLHTVESCGATVKIFSNDVTDRAAVNSAYRIISATLPPIAGVVQGAMVLRDTMFAETTMETIETVLGPKVRGSIYLDEIFYSTPLDFFVFLSSVTSTSGNPGQSIYAGANMFMNSLAAQRRKRGVAGSSVEIGCIMGNGSVTSILSYEHQKYLFSVGNTWLSEQDFLTMFGEAVLASPPDSSDSVTSVTGLRLQFNDDKPDITWFSNPIFQHLVLQSGNAMQTSLSVVRQGTPVKTLLQDAKSSEEVLEILKDAFQAKLVSSLQADPDSNILEVDLETLGMDSLVAVDLRSWFLAELSVDVPVLKILNGSTARSLLEFVQGLIPASMTPKLDGLDGADTAPQQAPPVTKTQPEVSIKLPGSVSNYPPVASIKQSDSASSSSPSPEARSPDQPRSVASSMTDDRLDLSTPTTSASFASLDDSRKLIRTVPVSFGQARFWFLRSYNPDPLAFNITSLMRITGPLRTPDFAKAVERVLNHHEALRTSFVEEDNGPMQKIWSSPAFGLEQRKIIDDDSAVVKACKDVQNTVYNLDQGQTMRILLLTKSPTQHVLVLGYHHINMDGVSFEVLFSDIEKAYNGLPLDRSVMQFPDFTIKEFNEFKSGGWESELQYWRSKFTSLPEATPLLSVSKRRSRPINLSYTTHSINRRISAEQSKAIQSVSRKFKATPFHFYLAVFKTLIARFSGTDDFCIGIADANRKEEKVMAAVGLYLNLLPLRVRSSLAQTFGEALVDMKRVSQEAFANSKVPFDVLLNELNVPRSSSHTPLFQTFVNYRRGISEERSFCGCTGAGELISGGQVGYDISLDVVENPDGDALVTLSVQKDLYDMDMANLLFDSYFRLVDSFSKNPATSLNRPALYDPVAVKKALELGCGPSQDLSWPETLVHRIEDMSVRYATKFALRNGQNAGLTYARMIARVNDIAAKLIKAMVGSNPGIVGVMQASTMDFICSILAIWKAGAIYTPLDPRLNSVDRLRAVVDECQPICILVDATTKPLFDSLSSKAIQIDVSEVQSSKTLEQSPKLAIQAKGASAAAVFYTSGSTGTPKGISLSHTSLTYNIMAATQQFGFKEGIDIMLQQSSFSFDMSLAQMLTSLSNGGTLVVVPSHLRGDALGLSQLIVAENVSIVQASPTEYKSLIGVNAQQLRTSKWRVALSGGENMTQNLLEVFRSLGKPDLVLYNGYGPTEATINANTRIIPYHEPNSNPDLPLLTWENYSISVVDLELNPVPVGVFGEICIGGAGVGLGYFKNEELTSKAFVADKTAPPEFLAKGWKTKYRTGDLGRISPDGGLIIEGRIDGDTQIKLRGIRIDLQNVESAILEAGAGKIIDVAVSLRRGGADESDPQYLVGHVVLDSDQIPQNSQQEFLAQIVPRLRLPQHMKPSLLVPIHSLPQTASHKLDRRALQDLPISDENQIVHQGAELGSDQAEMWKLWKQVIPSDVSSKYSITPRSDFFHVGGTSLLLVNLQSLIRKKHGSAPPLHAMFESSTVASMTDLVLSDNPSGNGALIDWEQETSIPMLAPNVIPGGGANKVSLPPRVVLITGATGFLGRQLVEFLLRQPNITRIHCLAVRNSPPSSELPFSDPRVSIHHGDLSAPRLGLGEDVAESLFAEADVIIHNGADVSFLKTYASLRPVNVGSTQELARLAAPRRIPFHFVSSASITQLTGKDEFGEASLAAWAPPADPRAMMGGYVAAKWASEVLLEKAARAWGLPVVIHRPSSITGQNANSLDLMGNMFKYIELLEAVPESDSWKGNFDFVSVENVAADVVQAVVAANAAASGGVKYIYEAGDIIYPLSMVKDMSEGGAELPVKTIPLAQWVKQAAEMGLDAMLAEYLLKAAKTGTVLAFPKLLKNGQRLV</sequence>
<proteinExistence type="predicted"/>
<reference evidence="15" key="2">
    <citation type="submission" date="2019-10" db="EMBL/GenBank/DDBJ databases">
        <authorList>
            <consortium name="NCBI Genome Project"/>
        </authorList>
    </citation>
    <scope>NUCLEOTIDE SEQUENCE</scope>
    <source>
        <strain evidence="15">NI907</strain>
    </source>
</reference>
<dbReference type="InterPro" id="IPR050091">
    <property type="entry name" value="PKS_NRPS_Biosynth_Enz"/>
</dbReference>